<sequence>MRPVLDLLPLSLTSFRARVATNQDLLEQVFMHCDPVTNRGDSNMLAKCARVAHAFFQPAAKVLWEDLFDWSPILHVLWKSYKNDRWIGLIDDEQWARLEIYGPFVKRMEVLKEDDDDGPIGAGFYALVVRARGQPIFPHLSRVGLVSLTHMRTYEPLFLLSTGLRDVKFTLPVRDREPGESYPCKMCRDFVIHEPDETMGPLLQLLHLQSPDLAALSINFDGSTYPEADVDDMRPIRFFSALKHLHVEIGGMSLHALLQICSEIKQLSSLSLHMSDDDLQTPIRKNKANTPAPPPLRTLTDLKIRGHPAYAQTVLEYASPSPLQSLLLIGPLNTKGWKKALDSLTKHFSDSVVTLGMTLYGQQRVRFADIGDKLHALPNLQQCFLEFVPELSDSSQEPEKIPVSLTDDDIAKAARAWPRLRKFVLSCEADEDAQDGPSAESLDAFRQNCPDLTTLVVTSIEENAEIERKELRDLNGDLDPDSGGGFAFIGYVY</sequence>
<organism evidence="1 2">
    <name type="scientific">Lentinus brumalis</name>
    <dbReference type="NCBI Taxonomy" id="2498619"/>
    <lineage>
        <taxon>Eukaryota</taxon>
        <taxon>Fungi</taxon>
        <taxon>Dikarya</taxon>
        <taxon>Basidiomycota</taxon>
        <taxon>Agaricomycotina</taxon>
        <taxon>Agaricomycetes</taxon>
        <taxon>Polyporales</taxon>
        <taxon>Polyporaceae</taxon>
        <taxon>Lentinus</taxon>
    </lineage>
</organism>
<dbReference type="EMBL" id="KZ857411">
    <property type="protein sequence ID" value="RDX48551.1"/>
    <property type="molecule type" value="Genomic_DNA"/>
</dbReference>
<dbReference type="OrthoDB" id="3222238at2759"/>
<evidence type="ECO:0008006" key="3">
    <source>
        <dbReference type="Google" id="ProtNLM"/>
    </source>
</evidence>
<dbReference type="Gene3D" id="3.80.10.10">
    <property type="entry name" value="Ribonuclease Inhibitor"/>
    <property type="match status" value="1"/>
</dbReference>
<dbReference type="InterPro" id="IPR032675">
    <property type="entry name" value="LRR_dom_sf"/>
</dbReference>
<proteinExistence type="predicted"/>
<evidence type="ECO:0000313" key="2">
    <source>
        <dbReference type="Proteomes" id="UP000256964"/>
    </source>
</evidence>
<evidence type="ECO:0000313" key="1">
    <source>
        <dbReference type="EMBL" id="RDX48551.1"/>
    </source>
</evidence>
<dbReference type="AlphaFoldDB" id="A0A371D7N5"/>
<name>A0A371D7N5_9APHY</name>
<gene>
    <name evidence="1" type="ORF">OH76DRAFT_1472463</name>
</gene>
<keyword evidence="2" id="KW-1185">Reference proteome</keyword>
<accession>A0A371D7N5</accession>
<protein>
    <recommendedName>
        <fullName evidence="3">F-box domain-containing protein</fullName>
    </recommendedName>
</protein>
<dbReference type="STRING" id="139420.A0A371D7N5"/>
<dbReference type="Proteomes" id="UP000256964">
    <property type="component" value="Unassembled WGS sequence"/>
</dbReference>
<reference evidence="1 2" key="1">
    <citation type="journal article" date="2018" name="Biotechnol. Biofuels">
        <title>Integrative visual omics of the white-rot fungus Polyporus brumalis exposes the biotechnological potential of its oxidative enzymes for delignifying raw plant biomass.</title>
        <authorList>
            <person name="Miyauchi S."/>
            <person name="Rancon A."/>
            <person name="Drula E."/>
            <person name="Hage H."/>
            <person name="Chaduli D."/>
            <person name="Favel A."/>
            <person name="Grisel S."/>
            <person name="Henrissat B."/>
            <person name="Herpoel-Gimbert I."/>
            <person name="Ruiz-Duenas F.J."/>
            <person name="Chevret D."/>
            <person name="Hainaut M."/>
            <person name="Lin J."/>
            <person name="Wang M."/>
            <person name="Pangilinan J."/>
            <person name="Lipzen A."/>
            <person name="Lesage-Meessen L."/>
            <person name="Navarro D."/>
            <person name="Riley R."/>
            <person name="Grigoriev I.V."/>
            <person name="Zhou S."/>
            <person name="Raouche S."/>
            <person name="Rosso M.N."/>
        </authorList>
    </citation>
    <scope>NUCLEOTIDE SEQUENCE [LARGE SCALE GENOMIC DNA]</scope>
    <source>
        <strain evidence="1 2">BRFM 1820</strain>
    </source>
</reference>